<organism evidence="3">
    <name type="scientific">Brachypodium distachyon</name>
    <name type="common">Purple false brome</name>
    <name type="synonym">Trachynia distachya</name>
    <dbReference type="NCBI Taxonomy" id="15368"/>
    <lineage>
        <taxon>Eukaryota</taxon>
        <taxon>Viridiplantae</taxon>
        <taxon>Streptophyta</taxon>
        <taxon>Embryophyta</taxon>
        <taxon>Tracheophyta</taxon>
        <taxon>Spermatophyta</taxon>
        <taxon>Magnoliopsida</taxon>
        <taxon>Liliopsida</taxon>
        <taxon>Poales</taxon>
        <taxon>Poaceae</taxon>
        <taxon>BOP clade</taxon>
        <taxon>Pooideae</taxon>
        <taxon>Stipodae</taxon>
        <taxon>Brachypodieae</taxon>
        <taxon>Brachypodium</taxon>
    </lineage>
</organism>
<dbReference type="NCBIfam" id="TIGR01640">
    <property type="entry name" value="F_box_assoc_1"/>
    <property type="match status" value="1"/>
</dbReference>
<evidence type="ECO:0000259" key="2">
    <source>
        <dbReference type="Pfam" id="PF08268"/>
    </source>
</evidence>
<evidence type="ECO:0000313" key="5">
    <source>
        <dbReference type="Proteomes" id="UP000008810"/>
    </source>
</evidence>
<reference evidence="3 4" key="1">
    <citation type="journal article" date="2010" name="Nature">
        <title>Genome sequencing and analysis of the model grass Brachypodium distachyon.</title>
        <authorList>
            <consortium name="International Brachypodium Initiative"/>
        </authorList>
    </citation>
    <scope>NUCLEOTIDE SEQUENCE [LARGE SCALE GENOMIC DNA]</scope>
    <source>
        <strain evidence="3 4">Bd21</strain>
    </source>
</reference>
<sequence>MRRSSKRKAATAMPSSACNPGGRKKAAVSSDGGSLPDEMVSEVLLRLPGQSILRFRPSAAPGRHSSPPTLHMADTASPKLLFVSPATTATSSTKVYSCSPSEGKDDDALLFALDSACGSSMQLLTPAPCHGLSLLYDDAAPAYYICNAATRAVTRLPPFLHRATYTCAGFGFDARARKYKVVRLSKGTRHEVESVRCEVYTHGDGGGDGDCWRPPTGGVPLGLRRFARSAIANAALDNLPPVFANGSLHLLVQPNSFFTRPRAAVISFSLSEETFSFVGPPPFWTPEMYSSTALSARETGERPSMPGTLGEHLVQMDNQLCMVRDLRYNPSGGCILEIWKLLDSTSSAWSLNHRINLFGRVARDLCRTQVVRVMGSTANAGSRKKMIIATSEHKISDKFQKKRLHQLHALTQRPRRSDTTEPTGVVISSSIELVVILLLELKTCGVMCARELA</sequence>
<dbReference type="InterPro" id="IPR013187">
    <property type="entry name" value="F-box-assoc_dom_typ3"/>
</dbReference>
<dbReference type="InParanoid" id="A0A2K2DSG3"/>
<evidence type="ECO:0000313" key="4">
    <source>
        <dbReference type="EnsemblPlants" id="PNT77212"/>
    </source>
</evidence>
<dbReference type="Proteomes" id="UP000008810">
    <property type="component" value="Chromosome 1"/>
</dbReference>
<accession>A0A2K2DSG3</accession>
<feature type="region of interest" description="Disordered" evidence="1">
    <location>
        <begin position="1"/>
        <end position="35"/>
    </location>
</feature>
<gene>
    <name evidence="3" type="ORF">BRADI_1g59310v3</name>
</gene>
<proteinExistence type="predicted"/>
<reference evidence="4" key="3">
    <citation type="submission" date="2018-08" db="UniProtKB">
        <authorList>
            <consortium name="EnsemblPlants"/>
        </authorList>
    </citation>
    <scope>IDENTIFICATION</scope>
    <source>
        <strain evidence="4">cv. Bd21</strain>
    </source>
</reference>
<dbReference type="InterPro" id="IPR050796">
    <property type="entry name" value="SCF_F-box_component"/>
</dbReference>
<reference evidence="3" key="2">
    <citation type="submission" date="2017-06" db="EMBL/GenBank/DDBJ databases">
        <title>WGS assembly of Brachypodium distachyon.</title>
        <authorList>
            <consortium name="The International Brachypodium Initiative"/>
            <person name="Lucas S."/>
            <person name="Harmon-Smith M."/>
            <person name="Lail K."/>
            <person name="Tice H."/>
            <person name="Grimwood J."/>
            <person name="Bruce D."/>
            <person name="Barry K."/>
            <person name="Shu S."/>
            <person name="Lindquist E."/>
            <person name="Wang M."/>
            <person name="Pitluck S."/>
            <person name="Vogel J.P."/>
            <person name="Garvin D.F."/>
            <person name="Mockler T.C."/>
            <person name="Schmutz J."/>
            <person name="Rokhsar D."/>
            <person name="Bevan M.W."/>
        </authorList>
    </citation>
    <scope>NUCLEOTIDE SEQUENCE</scope>
    <source>
        <strain evidence="3">Bd21</strain>
    </source>
</reference>
<name>A0A2K2DSG3_BRADI</name>
<dbReference type="AlphaFoldDB" id="A0A2K2DSG3"/>
<dbReference type="ExpressionAtlas" id="A0A2K2DSG3">
    <property type="expression patterns" value="baseline"/>
</dbReference>
<keyword evidence="5" id="KW-1185">Reference proteome</keyword>
<dbReference type="InterPro" id="IPR017451">
    <property type="entry name" value="F-box-assoc_interact_dom"/>
</dbReference>
<dbReference type="OrthoDB" id="601306at2759"/>
<evidence type="ECO:0000313" key="3">
    <source>
        <dbReference type="EMBL" id="PNT77212.1"/>
    </source>
</evidence>
<dbReference type="Gramene" id="PNT77212">
    <property type="protein sequence ID" value="PNT77212"/>
    <property type="gene ID" value="BRADI_1g59310v3"/>
</dbReference>
<feature type="domain" description="F-box associated beta-propeller type 3" evidence="2">
    <location>
        <begin position="115"/>
        <end position="281"/>
    </location>
</feature>
<dbReference type="Pfam" id="PF08268">
    <property type="entry name" value="FBA_3"/>
    <property type="match status" value="1"/>
</dbReference>
<dbReference type="PANTHER" id="PTHR31672">
    <property type="entry name" value="BNACNNG10540D PROTEIN"/>
    <property type="match status" value="1"/>
</dbReference>
<evidence type="ECO:0000256" key="1">
    <source>
        <dbReference type="SAM" id="MobiDB-lite"/>
    </source>
</evidence>
<protein>
    <recommendedName>
        <fullName evidence="2">F-box associated beta-propeller type 3 domain-containing protein</fullName>
    </recommendedName>
</protein>
<dbReference type="EMBL" id="CM000880">
    <property type="protein sequence ID" value="PNT77212.1"/>
    <property type="molecule type" value="Genomic_DNA"/>
</dbReference>
<dbReference type="EnsemblPlants" id="PNT77212">
    <property type="protein sequence ID" value="PNT77212"/>
    <property type="gene ID" value="BRADI_1g59310v3"/>
</dbReference>
<dbReference type="PANTHER" id="PTHR31672:SF2">
    <property type="entry name" value="F-BOX DOMAIN-CONTAINING PROTEIN"/>
    <property type="match status" value="1"/>
</dbReference>